<dbReference type="GO" id="GO:0016705">
    <property type="term" value="F:oxidoreductase activity, acting on paired donors, with incorporation or reduction of molecular oxygen"/>
    <property type="evidence" value="ECO:0007669"/>
    <property type="project" value="InterPro"/>
</dbReference>
<comment type="similarity">
    <text evidence="1">Belongs to the cytochrome P450 family.</text>
</comment>
<dbReference type="OrthoDB" id="9764248at2"/>
<dbReference type="PRINTS" id="PR00385">
    <property type="entry name" value="P450"/>
</dbReference>
<evidence type="ECO:0000256" key="2">
    <source>
        <dbReference type="PIRSR" id="PIRSR602401-1"/>
    </source>
</evidence>
<dbReference type="GO" id="GO:0005506">
    <property type="term" value="F:iron ion binding"/>
    <property type="evidence" value="ECO:0007669"/>
    <property type="project" value="InterPro"/>
</dbReference>
<dbReference type="PRINTS" id="PR00463">
    <property type="entry name" value="EP450I"/>
</dbReference>
<evidence type="ECO:0000313" key="4">
    <source>
        <dbReference type="Proteomes" id="UP000238348"/>
    </source>
</evidence>
<dbReference type="InterPro" id="IPR001128">
    <property type="entry name" value="Cyt_P450"/>
</dbReference>
<dbReference type="InterPro" id="IPR002401">
    <property type="entry name" value="Cyt_P450_E_grp-I"/>
</dbReference>
<keyword evidence="2" id="KW-0408">Iron</keyword>
<gene>
    <name evidence="3" type="ORF">SOCE26_054170</name>
</gene>
<feature type="binding site" description="axial binding residue" evidence="2">
    <location>
        <position position="389"/>
    </location>
    <ligand>
        <name>heme</name>
        <dbReference type="ChEBI" id="CHEBI:30413"/>
    </ligand>
    <ligandPart>
        <name>Fe</name>
        <dbReference type="ChEBI" id="CHEBI:18248"/>
    </ligandPart>
</feature>
<evidence type="ECO:0000313" key="3">
    <source>
        <dbReference type="EMBL" id="AUX43960.1"/>
    </source>
</evidence>
<dbReference type="GO" id="GO:0004497">
    <property type="term" value="F:monooxygenase activity"/>
    <property type="evidence" value="ECO:0007669"/>
    <property type="project" value="InterPro"/>
</dbReference>
<dbReference type="GO" id="GO:0020037">
    <property type="term" value="F:heme binding"/>
    <property type="evidence" value="ECO:0007669"/>
    <property type="project" value="InterPro"/>
</dbReference>
<organism evidence="3 4">
    <name type="scientific">Sorangium cellulosum</name>
    <name type="common">Polyangium cellulosum</name>
    <dbReference type="NCBI Taxonomy" id="56"/>
    <lineage>
        <taxon>Bacteria</taxon>
        <taxon>Pseudomonadati</taxon>
        <taxon>Myxococcota</taxon>
        <taxon>Polyangia</taxon>
        <taxon>Polyangiales</taxon>
        <taxon>Polyangiaceae</taxon>
        <taxon>Sorangium</taxon>
    </lineage>
</organism>
<dbReference type="Proteomes" id="UP000238348">
    <property type="component" value="Chromosome"/>
</dbReference>
<dbReference type="InterPro" id="IPR050121">
    <property type="entry name" value="Cytochrome_P450_monoxygenase"/>
</dbReference>
<dbReference type="Gene3D" id="1.10.630.10">
    <property type="entry name" value="Cytochrome P450"/>
    <property type="match status" value="1"/>
</dbReference>
<protein>
    <submittedName>
        <fullName evidence="3">Cytochrome P450</fullName>
    </submittedName>
</protein>
<dbReference type="PANTHER" id="PTHR24305:SF166">
    <property type="entry name" value="CYTOCHROME P450 12A4, MITOCHONDRIAL-RELATED"/>
    <property type="match status" value="1"/>
</dbReference>
<dbReference type="EMBL" id="CP012673">
    <property type="protein sequence ID" value="AUX43960.1"/>
    <property type="molecule type" value="Genomic_DNA"/>
</dbReference>
<sequence length="462" mass="50713">MDKLPPGPATIVWPLLRYLADPHGVFPALARRHGDPFLLPIPGTAGTVVTGDPEGVRAVMGAPPEVFTSFRTEATEQMLGQHSLYFQSGAAHREARRVLSPPFHGARMRLHGPTVLDVARAHMRGFRPGAALDLRGVMDWISLEVIVRVVLGVTDEARIRRYHRTMVEGLASITPAVLFIRWLRREYGGFGPWAKARRFYRGLMRLLEEEIAARRARGAGHGGDGGDVLGALLRAGDHGERRMSDVEIRDKLYDLIIAGYETTAVALAWAVYEICRHPRVEQRLLAELHGLGDDLDPEAVAKLPYLEAICHEVLRLHPNFVLLTRTLARPLDLKGYTLPPGQNVSVAIGIAHFREETFPRPGSFEPERFLDRTYSPFEYLPFGGGAQRCLGAPFALHEMKLVLAALFRRHVIALEPGAPVRAAARAVTVGPAAAIRVVVLGERSARRPGAGAPAPREATAPS</sequence>
<comment type="cofactor">
    <cofactor evidence="2">
        <name>heme</name>
        <dbReference type="ChEBI" id="CHEBI:30413"/>
    </cofactor>
</comment>
<dbReference type="RefSeq" id="WP_159397331.1">
    <property type="nucleotide sequence ID" value="NZ_CP012673.1"/>
</dbReference>
<reference evidence="3 4" key="1">
    <citation type="submission" date="2015-09" db="EMBL/GenBank/DDBJ databases">
        <title>Sorangium comparison.</title>
        <authorList>
            <person name="Zaburannyi N."/>
            <person name="Bunk B."/>
            <person name="Overmann J."/>
            <person name="Mueller R."/>
        </authorList>
    </citation>
    <scope>NUCLEOTIDE SEQUENCE [LARGE SCALE GENOMIC DNA]</scope>
    <source>
        <strain evidence="3 4">So ce26</strain>
    </source>
</reference>
<dbReference type="AlphaFoldDB" id="A0A2L0EXD8"/>
<dbReference type="InterPro" id="IPR036396">
    <property type="entry name" value="Cyt_P450_sf"/>
</dbReference>
<dbReference type="SUPFAM" id="SSF48264">
    <property type="entry name" value="Cytochrome P450"/>
    <property type="match status" value="1"/>
</dbReference>
<dbReference type="Pfam" id="PF00067">
    <property type="entry name" value="p450"/>
    <property type="match status" value="1"/>
</dbReference>
<evidence type="ECO:0000256" key="1">
    <source>
        <dbReference type="ARBA" id="ARBA00010617"/>
    </source>
</evidence>
<accession>A0A2L0EXD8</accession>
<keyword evidence="2" id="KW-0479">Metal-binding</keyword>
<dbReference type="CDD" id="cd11053">
    <property type="entry name" value="CYP110-like"/>
    <property type="match status" value="1"/>
</dbReference>
<name>A0A2L0EXD8_SORCE</name>
<proteinExistence type="inferred from homology"/>
<dbReference type="PANTHER" id="PTHR24305">
    <property type="entry name" value="CYTOCHROME P450"/>
    <property type="match status" value="1"/>
</dbReference>
<keyword evidence="2" id="KW-0349">Heme</keyword>